<dbReference type="SUPFAM" id="SSF52799">
    <property type="entry name" value="(Phosphotyrosine protein) phosphatases II"/>
    <property type="match status" value="1"/>
</dbReference>
<evidence type="ECO:0000313" key="3">
    <source>
        <dbReference type="EMBL" id="MFB2879127.1"/>
    </source>
</evidence>
<dbReference type="InterPro" id="IPR000387">
    <property type="entry name" value="Tyr_Pase_dom"/>
</dbReference>
<keyword evidence="1" id="KW-0472">Membrane</keyword>
<gene>
    <name evidence="3" type="ORF">ACE1CC_19915</name>
</gene>
<keyword evidence="1" id="KW-1133">Transmembrane helix</keyword>
<reference evidence="3 4" key="1">
    <citation type="submission" date="2024-09" db="EMBL/GenBank/DDBJ databases">
        <title>Floridaenema gen nov. (Aerosakkonemataceae, Aerosakkonematales ord. nov., Cyanobacteria) from benthic tropical and subtropical fresh waters, with the description of four new species.</title>
        <authorList>
            <person name="Moretto J.A."/>
            <person name="Berthold D.E."/>
            <person name="Lefler F.W."/>
            <person name="Huang I.-S."/>
            <person name="Laughinghouse H. IV."/>
        </authorList>
    </citation>
    <scope>NUCLEOTIDE SEQUENCE [LARGE SCALE GENOMIC DNA]</scope>
    <source>
        <strain evidence="3 4">BLCC-F46</strain>
    </source>
</reference>
<protein>
    <recommendedName>
        <fullName evidence="2">Tyrosine specific protein phosphatases domain-containing protein</fullName>
    </recommendedName>
</protein>
<proteinExistence type="predicted"/>
<evidence type="ECO:0000259" key="2">
    <source>
        <dbReference type="PROSITE" id="PS50056"/>
    </source>
</evidence>
<comment type="caution">
    <text evidence="3">The sequence shown here is derived from an EMBL/GenBank/DDBJ whole genome shotgun (WGS) entry which is preliminary data.</text>
</comment>
<evidence type="ECO:0000256" key="1">
    <source>
        <dbReference type="SAM" id="Phobius"/>
    </source>
</evidence>
<dbReference type="Gene3D" id="3.90.190.10">
    <property type="entry name" value="Protein tyrosine phosphatase superfamily"/>
    <property type="match status" value="1"/>
</dbReference>
<organism evidence="3 4">
    <name type="scientific">Floridaenema aerugineum BLCC-F46</name>
    <dbReference type="NCBI Taxonomy" id="3153654"/>
    <lineage>
        <taxon>Bacteria</taxon>
        <taxon>Bacillati</taxon>
        <taxon>Cyanobacteriota</taxon>
        <taxon>Cyanophyceae</taxon>
        <taxon>Oscillatoriophycideae</taxon>
        <taxon>Aerosakkonematales</taxon>
        <taxon>Aerosakkonemataceae</taxon>
        <taxon>Floridanema</taxon>
        <taxon>Floridanema aerugineum</taxon>
    </lineage>
</organism>
<keyword evidence="4" id="KW-1185">Reference proteome</keyword>
<dbReference type="EMBL" id="JBHFNQ010000151">
    <property type="protein sequence ID" value="MFB2879127.1"/>
    <property type="molecule type" value="Genomic_DNA"/>
</dbReference>
<feature type="transmembrane region" description="Helical" evidence="1">
    <location>
        <begin position="97"/>
        <end position="118"/>
    </location>
</feature>
<name>A0ABV4X8K6_9CYAN</name>
<dbReference type="InterPro" id="IPR029021">
    <property type="entry name" value="Prot-tyrosine_phosphatase-like"/>
</dbReference>
<sequence length="155" mass="17203">MELFPIDKNGQLFISPDIDDWQPIIDSGINVIFDLDGDSDVGVPYLSNQILYIYFPFEDRDLPNLERLHSLARLGASLVKSGHRVLAHCGMGHNRSALVAGLILMYLGMSGIDAVALLRQKRRGALYNKVFASYLQTLSLVSETYLESDAFPEAA</sequence>
<dbReference type="Proteomes" id="UP001576774">
    <property type="component" value="Unassembled WGS sequence"/>
</dbReference>
<dbReference type="Pfam" id="PF22785">
    <property type="entry name" value="Tc-R-P"/>
    <property type="match status" value="1"/>
</dbReference>
<dbReference type="PROSITE" id="PS50056">
    <property type="entry name" value="TYR_PHOSPHATASE_2"/>
    <property type="match status" value="1"/>
</dbReference>
<accession>A0ABV4X8K6</accession>
<keyword evidence="1" id="KW-0812">Transmembrane</keyword>
<dbReference type="RefSeq" id="WP_413272176.1">
    <property type="nucleotide sequence ID" value="NZ_JBHFNQ010000151.1"/>
</dbReference>
<evidence type="ECO:0000313" key="4">
    <source>
        <dbReference type="Proteomes" id="UP001576774"/>
    </source>
</evidence>
<feature type="domain" description="Tyrosine specific protein phosphatases" evidence="2">
    <location>
        <begin position="62"/>
        <end position="126"/>
    </location>
</feature>